<feature type="domain" description="OmpR/PhoB-type" evidence="4">
    <location>
        <begin position="1"/>
        <end position="79"/>
    </location>
</feature>
<evidence type="ECO:0000256" key="2">
    <source>
        <dbReference type="PROSITE-ProRule" id="PRU01091"/>
    </source>
</evidence>
<keyword evidence="1 2" id="KW-0238">DNA-binding</keyword>
<evidence type="ECO:0000313" key="6">
    <source>
        <dbReference type="Proteomes" id="UP000622638"/>
    </source>
</evidence>
<sequence>MLEHEQPVRLGSRAFDILVALVERAGETVTRETLMARVWPDTIVEEANLRVHVAALRKALRAAPRCIDSVAGRGYSFVATVQRHAAPVIPPCAPPCATALVGRAEAIDTLAARVQERRLVTLAGTGGVGKTAVALTVAARLAGRLHACCADLSAAADGAALPAVLAASLGLPPGPDPLNDVLALLHERQLLLVMDGCEHVIDAAAALCELLLRHAAGLRILATSREALRAADEWVQRLAPLDCPPPDAADIVAWPAAALFVRRATQAGATITAAELPAVADICRRLDGVPLALELAAARTDLFHVRELAARLDAPLQLLHGGRRTAPARHRSWRACQEWSYATLAPLERTVLARLAVLGGEFTLATAAAVAAGADIRPAQVEDAVAALSERSLLVTRQTPAGVRCRLLAGTRAHALALPRPGEPQAAAPAPGRQRAATA</sequence>
<protein>
    <recommendedName>
        <fullName evidence="4">OmpR/PhoB-type domain-containing protein</fullName>
    </recommendedName>
</protein>
<dbReference type="SUPFAM" id="SSF52540">
    <property type="entry name" value="P-loop containing nucleoside triphosphate hydrolases"/>
    <property type="match status" value="1"/>
</dbReference>
<evidence type="ECO:0000259" key="4">
    <source>
        <dbReference type="PROSITE" id="PS51755"/>
    </source>
</evidence>
<dbReference type="PROSITE" id="PS51755">
    <property type="entry name" value="OMPR_PHOB"/>
    <property type="match status" value="1"/>
</dbReference>
<dbReference type="InterPro" id="IPR027417">
    <property type="entry name" value="P-loop_NTPase"/>
</dbReference>
<feature type="region of interest" description="Disordered" evidence="3">
    <location>
        <begin position="419"/>
        <end position="439"/>
    </location>
</feature>
<organism evidence="5 6">
    <name type="scientific">Pseudoduganella buxea</name>
    <dbReference type="NCBI Taxonomy" id="1949069"/>
    <lineage>
        <taxon>Bacteria</taxon>
        <taxon>Pseudomonadati</taxon>
        <taxon>Pseudomonadota</taxon>
        <taxon>Betaproteobacteria</taxon>
        <taxon>Burkholderiales</taxon>
        <taxon>Oxalobacteraceae</taxon>
        <taxon>Telluria group</taxon>
        <taxon>Pseudoduganella</taxon>
    </lineage>
</organism>
<feature type="DNA-binding region" description="OmpR/PhoB-type" evidence="2">
    <location>
        <begin position="1"/>
        <end position="79"/>
    </location>
</feature>
<keyword evidence="6" id="KW-1185">Reference proteome</keyword>
<evidence type="ECO:0000256" key="1">
    <source>
        <dbReference type="ARBA" id="ARBA00023125"/>
    </source>
</evidence>
<evidence type="ECO:0000256" key="3">
    <source>
        <dbReference type="SAM" id="MobiDB-lite"/>
    </source>
</evidence>
<dbReference type="Gene3D" id="3.40.50.300">
    <property type="entry name" value="P-loop containing nucleotide triphosphate hydrolases"/>
    <property type="match status" value="1"/>
</dbReference>
<dbReference type="Pfam" id="PF00486">
    <property type="entry name" value="Trans_reg_C"/>
    <property type="match status" value="1"/>
</dbReference>
<dbReference type="InterPro" id="IPR058852">
    <property type="entry name" value="HTH_77"/>
</dbReference>
<dbReference type="PRINTS" id="PR00364">
    <property type="entry name" value="DISEASERSIST"/>
</dbReference>
<gene>
    <name evidence="5" type="ORF">GCM10011572_08670</name>
</gene>
<dbReference type="PANTHER" id="PTHR47691:SF3">
    <property type="entry name" value="HTH-TYPE TRANSCRIPTIONAL REGULATOR RV0890C-RELATED"/>
    <property type="match status" value="1"/>
</dbReference>
<dbReference type="InterPro" id="IPR001867">
    <property type="entry name" value="OmpR/PhoB-type_DNA-bd"/>
</dbReference>
<dbReference type="Pfam" id="PF25872">
    <property type="entry name" value="HTH_77"/>
    <property type="match status" value="1"/>
</dbReference>
<reference evidence="6" key="1">
    <citation type="journal article" date="2019" name="Int. J. Syst. Evol. Microbiol.">
        <title>The Global Catalogue of Microorganisms (GCM) 10K type strain sequencing project: providing services to taxonomists for standard genome sequencing and annotation.</title>
        <authorList>
            <consortium name="The Broad Institute Genomics Platform"/>
            <consortium name="The Broad Institute Genome Sequencing Center for Infectious Disease"/>
            <person name="Wu L."/>
            <person name="Ma J."/>
        </authorList>
    </citation>
    <scope>NUCLEOTIDE SEQUENCE [LARGE SCALE GENOMIC DNA]</scope>
    <source>
        <strain evidence="6">CGMCC 1.15931</strain>
    </source>
</reference>
<dbReference type="Proteomes" id="UP000622638">
    <property type="component" value="Unassembled WGS sequence"/>
</dbReference>
<dbReference type="Gene3D" id="1.10.10.10">
    <property type="entry name" value="Winged helix-like DNA-binding domain superfamily/Winged helix DNA-binding domain"/>
    <property type="match status" value="1"/>
</dbReference>
<dbReference type="CDD" id="cd00383">
    <property type="entry name" value="trans_reg_C"/>
    <property type="match status" value="1"/>
</dbReference>
<dbReference type="InterPro" id="IPR016032">
    <property type="entry name" value="Sig_transdc_resp-reg_C-effctor"/>
</dbReference>
<evidence type="ECO:0000313" key="5">
    <source>
        <dbReference type="EMBL" id="GGB88839.1"/>
    </source>
</evidence>
<comment type="caution">
    <text evidence="5">The sequence shown here is derived from an EMBL/GenBank/DDBJ whole genome shotgun (WGS) entry which is preliminary data.</text>
</comment>
<accession>A0ABQ1KAB3</accession>
<dbReference type="PANTHER" id="PTHR47691">
    <property type="entry name" value="REGULATOR-RELATED"/>
    <property type="match status" value="1"/>
</dbReference>
<dbReference type="InterPro" id="IPR036388">
    <property type="entry name" value="WH-like_DNA-bd_sf"/>
</dbReference>
<dbReference type="SMART" id="SM00862">
    <property type="entry name" value="Trans_reg_C"/>
    <property type="match status" value="1"/>
</dbReference>
<proteinExistence type="predicted"/>
<dbReference type="EMBL" id="BMKG01000002">
    <property type="protein sequence ID" value="GGB88839.1"/>
    <property type="molecule type" value="Genomic_DNA"/>
</dbReference>
<name>A0ABQ1KAB3_9BURK</name>
<dbReference type="SUPFAM" id="SSF46894">
    <property type="entry name" value="C-terminal effector domain of the bipartite response regulators"/>
    <property type="match status" value="1"/>
</dbReference>